<feature type="chain" id="PRO_5043340558" evidence="1">
    <location>
        <begin position="25"/>
        <end position="248"/>
    </location>
</feature>
<organism evidence="2 3">
    <name type="scientific">Culter alburnus</name>
    <name type="common">Topmouth culter</name>
    <dbReference type="NCBI Taxonomy" id="194366"/>
    <lineage>
        <taxon>Eukaryota</taxon>
        <taxon>Metazoa</taxon>
        <taxon>Chordata</taxon>
        <taxon>Craniata</taxon>
        <taxon>Vertebrata</taxon>
        <taxon>Euteleostomi</taxon>
        <taxon>Actinopterygii</taxon>
        <taxon>Neopterygii</taxon>
        <taxon>Teleostei</taxon>
        <taxon>Ostariophysi</taxon>
        <taxon>Cypriniformes</taxon>
        <taxon>Xenocyprididae</taxon>
        <taxon>Xenocypridinae</taxon>
        <taxon>Culter</taxon>
    </lineage>
</organism>
<evidence type="ECO:0000256" key="1">
    <source>
        <dbReference type="SAM" id="SignalP"/>
    </source>
</evidence>
<sequence>MTPTLKLMLALATVLGVVVTTVNSMPPKSQNLICDGNFEKDQLQNAAQNALNAIGSKRTLTASHELAGKGQHVFNNNLLKFHRSVLQDLLKDVGGSEQLNNLMEGLMPLSKDQQEAIGNKMVVKLSPKDGYVDYNADLYGAYVRELREALVAYLKGCTSNNQGDKYKLHEKRSRVQFIADEMVNRNVFVDPMACDHWLKKDQNKHAKQFYEIRAALKNMIQNILKDFKEVSKKIKGFREGNNCNRLDS</sequence>
<dbReference type="Proteomes" id="UP001479290">
    <property type="component" value="Unassembled WGS sequence"/>
</dbReference>
<gene>
    <name evidence="2" type="ORF">ABG768_003090</name>
</gene>
<dbReference type="AlphaFoldDB" id="A0AAW2A8C2"/>
<evidence type="ECO:0000313" key="3">
    <source>
        <dbReference type="Proteomes" id="UP001479290"/>
    </source>
</evidence>
<name>A0AAW2A8C2_CULAL</name>
<feature type="signal peptide" evidence="1">
    <location>
        <begin position="1"/>
        <end position="24"/>
    </location>
</feature>
<proteinExistence type="predicted"/>
<protein>
    <submittedName>
        <fullName evidence="2">Uncharacterized protein</fullName>
    </submittedName>
</protein>
<accession>A0AAW2A8C2</accession>
<keyword evidence="3" id="KW-1185">Reference proteome</keyword>
<reference evidence="2 3" key="1">
    <citation type="submission" date="2024-05" db="EMBL/GenBank/DDBJ databases">
        <title>A high-quality chromosomal-level genome assembly of Topmouth culter (Culter alburnus).</title>
        <authorList>
            <person name="Zhao H."/>
        </authorList>
    </citation>
    <scope>NUCLEOTIDE SEQUENCE [LARGE SCALE GENOMIC DNA]</scope>
    <source>
        <strain evidence="2">CATC2023</strain>
        <tissue evidence="2">Muscle</tissue>
    </source>
</reference>
<keyword evidence="1" id="KW-0732">Signal</keyword>
<evidence type="ECO:0000313" key="2">
    <source>
        <dbReference type="EMBL" id="KAK9968782.1"/>
    </source>
</evidence>
<comment type="caution">
    <text evidence="2">The sequence shown here is derived from an EMBL/GenBank/DDBJ whole genome shotgun (WGS) entry which is preliminary data.</text>
</comment>
<dbReference type="EMBL" id="JAWDJR010000010">
    <property type="protein sequence ID" value="KAK9968782.1"/>
    <property type="molecule type" value="Genomic_DNA"/>
</dbReference>